<keyword evidence="4 5" id="KW-0472">Membrane</keyword>
<name>A0ABS4KD60_9FIRM</name>
<evidence type="ECO:0000256" key="5">
    <source>
        <dbReference type="SAM" id="Phobius"/>
    </source>
</evidence>
<evidence type="ECO:0000313" key="7">
    <source>
        <dbReference type="Proteomes" id="UP001519306"/>
    </source>
</evidence>
<evidence type="ECO:0000256" key="4">
    <source>
        <dbReference type="ARBA" id="ARBA00023136"/>
    </source>
</evidence>
<sequence length="186" mass="20511">MTILILVLISIGVSLDTFALMVTQGSLMPKIKFKTVLSYIGVFSLWQIIAVLGGNIIAKYPLGLYIKETLNKDYIFSAVLILVLGGLVISKTSKKTKFLERRMDLIDFRNVHYLAMVTSLDTLLVSFSLTLSSIGLTILMIFALVNTTISIVLGMYAGYAFGYEIKNKLRYLSATILIISGIGIII</sequence>
<keyword evidence="1" id="KW-1003">Cell membrane</keyword>
<dbReference type="RefSeq" id="WP_210061129.1">
    <property type="nucleotide sequence ID" value="NZ_JAGGLJ010000011.1"/>
</dbReference>
<gene>
    <name evidence="6" type="ORF">J2Z71_001266</name>
</gene>
<organism evidence="6 7">
    <name type="scientific">Peptoniphilus stercorisuis</name>
    <dbReference type="NCBI Taxonomy" id="1436965"/>
    <lineage>
        <taxon>Bacteria</taxon>
        <taxon>Bacillati</taxon>
        <taxon>Bacillota</taxon>
        <taxon>Tissierellia</taxon>
        <taxon>Tissierellales</taxon>
        <taxon>Peptoniphilaceae</taxon>
        <taxon>Peptoniphilus</taxon>
    </lineage>
</organism>
<comment type="caution">
    <text evidence="6">The sequence shown here is derived from an EMBL/GenBank/DDBJ whole genome shotgun (WGS) entry which is preliminary data.</text>
</comment>
<feature type="transmembrane region" description="Helical" evidence="5">
    <location>
        <begin position="36"/>
        <end position="62"/>
    </location>
</feature>
<accession>A0ABS4KD60</accession>
<keyword evidence="3 5" id="KW-1133">Transmembrane helix</keyword>
<dbReference type="PANTHER" id="PTHR35529:SF2">
    <property type="entry name" value="SPORULATION PROTEIN YTAF-RELATED"/>
    <property type="match status" value="1"/>
</dbReference>
<proteinExistence type="predicted"/>
<keyword evidence="7" id="KW-1185">Reference proteome</keyword>
<evidence type="ECO:0000256" key="3">
    <source>
        <dbReference type="ARBA" id="ARBA00022989"/>
    </source>
</evidence>
<reference evidence="6 7" key="1">
    <citation type="submission" date="2021-03" db="EMBL/GenBank/DDBJ databases">
        <title>Genomic Encyclopedia of Type Strains, Phase IV (KMG-IV): sequencing the most valuable type-strain genomes for metagenomic binning, comparative biology and taxonomic classification.</title>
        <authorList>
            <person name="Goeker M."/>
        </authorList>
    </citation>
    <scope>NUCLEOTIDE SEQUENCE [LARGE SCALE GENOMIC DNA]</scope>
    <source>
        <strain evidence="6 7">DSM 27563</strain>
    </source>
</reference>
<dbReference type="Pfam" id="PF02659">
    <property type="entry name" value="Mntp"/>
    <property type="match status" value="1"/>
</dbReference>
<feature type="transmembrane region" description="Helical" evidence="5">
    <location>
        <begin position="6"/>
        <end position="24"/>
    </location>
</feature>
<evidence type="ECO:0000313" key="6">
    <source>
        <dbReference type="EMBL" id="MBP2025722.1"/>
    </source>
</evidence>
<feature type="transmembrane region" description="Helical" evidence="5">
    <location>
        <begin position="137"/>
        <end position="157"/>
    </location>
</feature>
<dbReference type="Proteomes" id="UP001519306">
    <property type="component" value="Unassembled WGS sequence"/>
</dbReference>
<keyword evidence="2 5" id="KW-0812">Transmembrane</keyword>
<dbReference type="PANTHER" id="PTHR35529">
    <property type="entry name" value="MANGANESE EFFLUX PUMP MNTP-RELATED"/>
    <property type="match status" value="1"/>
</dbReference>
<evidence type="ECO:0000256" key="2">
    <source>
        <dbReference type="ARBA" id="ARBA00022692"/>
    </source>
</evidence>
<feature type="transmembrane region" description="Helical" evidence="5">
    <location>
        <begin position="111"/>
        <end position="131"/>
    </location>
</feature>
<dbReference type="EMBL" id="JAGGLJ010000011">
    <property type="protein sequence ID" value="MBP2025722.1"/>
    <property type="molecule type" value="Genomic_DNA"/>
</dbReference>
<dbReference type="InterPro" id="IPR003810">
    <property type="entry name" value="Mntp/YtaF"/>
</dbReference>
<evidence type="ECO:0000256" key="1">
    <source>
        <dbReference type="ARBA" id="ARBA00022475"/>
    </source>
</evidence>
<protein>
    <submittedName>
        <fullName evidence="6">Mn2+ efflux pump MntP</fullName>
    </submittedName>
</protein>
<feature type="transmembrane region" description="Helical" evidence="5">
    <location>
        <begin position="74"/>
        <end position="90"/>
    </location>
</feature>